<organism evidence="4 5">
    <name type="scientific">Sphingomonas jatrophae</name>
    <dbReference type="NCBI Taxonomy" id="1166337"/>
    <lineage>
        <taxon>Bacteria</taxon>
        <taxon>Pseudomonadati</taxon>
        <taxon>Pseudomonadota</taxon>
        <taxon>Alphaproteobacteria</taxon>
        <taxon>Sphingomonadales</taxon>
        <taxon>Sphingomonadaceae</taxon>
        <taxon>Sphingomonas</taxon>
    </lineage>
</organism>
<keyword evidence="2" id="KW-0472">Membrane</keyword>
<dbReference type="Pfam" id="PF13413">
    <property type="entry name" value="HTH_25"/>
    <property type="match status" value="1"/>
</dbReference>
<dbReference type="GO" id="GO:0003677">
    <property type="term" value="F:DNA binding"/>
    <property type="evidence" value="ECO:0007669"/>
    <property type="project" value="InterPro"/>
</dbReference>
<feature type="compositionally biased region" description="Pro residues" evidence="1">
    <location>
        <begin position="264"/>
        <end position="282"/>
    </location>
</feature>
<name>A0A1I6L3A3_9SPHN</name>
<evidence type="ECO:0000256" key="2">
    <source>
        <dbReference type="SAM" id="Phobius"/>
    </source>
</evidence>
<feature type="region of interest" description="Disordered" evidence="1">
    <location>
        <begin position="144"/>
        <end position="177"/>
    </location>
</feature>
<keyword evidence="2" id="KW-1133">Transmembrane helix</keyword>
<dbReference type="InterPro" id="IPR050400">
    <property type="entry name" value="Bact_Cytoskel_RodZ"/>
</dbReference>
<dbReference type="CDD" id="cd00093">
    <property type="entry name" value="HTH_XRE"/>
    <property type="match status" value="1"/>
</dbReference>
<evidence type="ECO:0000313" key="5">
    <source>
        <dbReference type="Proteomes" id="UP000198824"/>
    </source>
</evidence>
<feature type="domain" description="HTH cro/C1-type" evidence="3">
    <location>
        <begin position="15"/>
        <end position="76"/>
    </location>
</feature>
<keyword evidence="5" id="KW-1185">Reference proteome</keyword>
<dbReference type="STRING" id="1166337.SAMN05192580_2224"/>
<keyword evidence="2" id="KW-0812">Transmembrane</keyword>
<dbReference type="AlphaFoldDB" id="A0A1I6L3A3"/>
<dbReference type="SMART" id="SM00530">
    <property type="entry name" value="HTH_XRE"/>
    <property type="match status" value="1"/>
</dbReference>
<feature type="region of interest" description="Disordered" evidence="1">
    <location>
        <begin position="258"/>
        <end position="282"/>
    </location>
</feature>
<dbReference type="RefSeq" id="WP_093314552.1">
    <property type="nucleotide sequence ID" value="NZ_FOZG01000002.1"/>
</dbReference>
<evidence type="ECO:0000259" key="3">
    <source>
        <dbReference type="SMART" id="SM00530"/>
    </source>
</evidence>
<dbReference type="InterPro" id="IPR025194">
    <property type="entry name" value="RodZ-like_C"/>
</dbReference>
<dbReference type="Gene3D" id="1.10.260.40">
    <property type="entry name" value="lambda repressor-like DNA-binding domains"/>
    <property type="match status" value="1"/>
</dbReference>
<dbReference type="EMBL" id="FOZG01000002">
    <property type="protein sequence ID" value="SFR97916.1"/>
    <property type="molecule type" value="Genomic_DNA"/>
</dbReference>
<gene>
    <name evidence="4" type="ORF">SAMN05192580_2224</name>
</gene>
<protein>
    <recommendedName>
        <fullName evidence="3">HTH cro/C1-type domain-containing protein</fullName>
    </recommendedName>
</protein>
<proteinExistence type="predicted"/>
<sequence>MEETVRSGDGRVGAQLAAAREERGLSLDEIAERTRIPMRSLELIEAGAKDGLPALTYSAGFVRSYAAALGLDGQAMAQQFRAEMGRPVRRDVPEPYAPADPARVPTRLLVIVALVLALLVAGGYAIWRGDALFGSGAEQREQLAAGTDPAVYPPPESGQPQAPLVQPGASPAGPVGGPVTVTAREEVWLRIAEREGKTLFLGTMTPGQSFTVPDDAIDPVLRTGRPQALDVKVGTAVMASLGPPDTLVREASLKRDALSQAAALPPPAAQPIAPLVPPSTRP</sequence>
<accession>A0A1I6L3A3</accession>
<dbReference type="SUPFAM" id="SSF47413">
    <property type="entry name" value="lambda repressor-like DNA-binding domains"/>
    <property type="match status" value="1"/>
</dbReference>
<dbReference type="InterPro" id="IPR001387">
    <property type="entry name" value="Cro/C1-type_HTH"/>
</dbReference>
<feature type="compositionally biased region" description="Low complexity" evidence="1">
    <location>
        <begin position="165"/>
        <end position="177"/>
    </location>
</feature>
<dbReference type="PANTHER" id="PTHR34475:SF1">
    <property type="entry name" value="CYTOSKELETON PROTEIN RODZ"/>
    <property type="match status" value="1"/>
</dbReference>
<dbReference type="Pfam" id="PF13464">
    <property type="entry name" value="RodZ_C"/>
    <property type="match status" value="1"/>
</dbReference>
<feature type="transmembrane region" description="Helical" evidence="2">
    <location>
        <begin position="108"/>
        <end position="127"/>
    </location>
</feature>
<dbReference type="PANTHER" id="PTHR34475">
    <property type="match status" value="1"/>
</dbReference>
<dbReference type="OrthoDB" id="9790252at2"/>
<reference evidence="4 5" key="1">
    <citation type="submission" date="2016-10" db="EMBL/GenBank/DDBJ databases">
        <authorList>
            <person name="de Groot N.N."/>
        </authorList>
    </citation>
    <scope>NUCLEOTIDE SEQUENCE [LARGE SCALE GENOMIC DNA]</scope>
    <source>
        <strain evidence="4 5">S5-249</strain>
    </source>
</reference>
<evidence type="ECO:0000256" key="1">
    <source>
        <dbReference type="SAM" id="MobiDB-lite"/>
    </source>
</evidence>
<dbReference type="Proteomes" id="UP000198824">
    <property type="component" value="Unassembled WGS sequence"/>
</dbReference>
<evidence type="ECO:0000313" key="4">
    <source>
        <dbReference type="EMBL" id="SFR97916.1"/>
    </source>
</evidence>
<dbReference type="InterPro" id="IPR010982">
    <property type="entry name" value="Lambda_DNA-bd_dom_sf"/>
</dbReference>